<dbReference type="InterPro" id="IPR014917">
    <property type="entry name" value="DUF1800"/>
</dbReference>
<evidence type="ECO:0000256" key="1">
    <source>
        <dbReference type="SAM" id="MobiDB-lite"/>
    </source>
</evidence>
<evidence type="ECO:0000313" key="3">
    <source>
        <dbReference type="Proteomes" id="UP000078486"/>
    </source>
</evidence>
<accession>A0A178IM79</accession>
<dbReference type="STRING" id="1184151.AW736_00795"/>
<dbReference type="Proteomes" id="UP000078486">
    <property type="component" value="Unassembled WGS sequence"/>
</dbReference>
<feature type="region of interest" description="Disordered" evidence="1">
    <location>
        <begin position="1"/>
        <end position="26"/>
    </location>
</feature>
<keyword evidence="3" id="KW-1185">Reference proteome</keyword>
<dbReference type="EMBL" id="LRRQ01000061">
    <property type="protein sequence ID" value="OAM90315.1"/>
    <property type="molecule type" value="Genomic_DNA"/>
</dbReference>
<comment type="caution">
    <text evidence="2">The sequence shown here is derived from an EMBL/GenBank/DDBJ whole genome shotgun (WGS) entry which is preliminary data.</text>
</comment>
<name>A0A178IM79_9BACT</name>
<dbReference type="OrthoDB" id="9772295at2"/>
<reference evidence="2 3" key="1">
    <citation type="submission" date="2016-01" db="EMBL/GenBank/DDBJ databases">
        <title>High potential of lignocellulose degradation of a new Verrucomicrobia species.</title>
        <authorList>
            <person name="Wang Y."/>
            <person name="Shi Y."/>
            <person name="Qiu Z."/>
            <person name="Liu S."/>
            <person name="Yang H."/>
        </authorList>
    </citation>
    <scope>NUCLEOTIDE SEQUENCE [LARGE SCALE GENOMIC DNA]</scope>
    <source>
        <strain evidence="2 3">TSB47</strain>
    </source>
</reference>
<evidence type="ECO:0000313" key="2">
    <source>
        <dbReference type="EMBL" id="OAM90315.1"/>
    </source>
</evidence>
<dbReference type="AlphaFoldDB" id="A0A178IM79"/>
<organism evidence="2 3">
    <name type="scientific">Termitidicoccus mucosus</name>
    <dbReference type="NCBI Taxonomy" id="1184151"/>
    <lineage>
        <taxon>Bacteria</taxon>
        <taxon>Pseudomonadati</taxon>
        <taxon>Verrucomicrobiota</taxon>
        <taxon>Opitutia</taxon>
        <taxon>Opitutales</taxon>
        <taxon>Opitutaceae</taxon>
        <taxon>Termitidicoccus</taxon>
    </lineage>
</organism>
<protein>
    <recommendedName>
        <fullName evidence="4">DUF1800 domain-containing protein</fullName>
    </recommendedName>
</protein>
<gene>
    <name evidence="2" type="ORF">AW736_00795</name>
</gene>
<dbReference type="RefSeq" id="WP_068768400.1">
    <property type="nucleotide sequence ID" value="NZ_CP109796.1"/>
</dbReference>
<dbReference type="Pfam" id="PF08811">
    <property type="entry name" value="DUF1800"/>
    <property type="match status" value="1"/>
</dbReference>
<proteinExistence type="predicted"/>
<evidence type="ECO:0008006" key="4">
    <source>
        <dbReference type="Google" id="ProtNLM"/>
    </source>
</evidence>
<sequence length="514" mass="58086">METTTVSSTSRSARPPASALPPDEAWRPFPAAQWDAAAARHLFRRAAWSAQPADIKRAVDEGLPATLDRLFPAQIALFDKPKPVVEYENGMPEHAAQLKAAATPDEKRELQKIARERSRQSLQSMAVQWLSFAAHPRISAQEKWVLFLGDIYVVSYEKVNRSDQIWEHHDILRRHSLGPAATLAKAVSRSPAMIRYLDLQASKRDAPNENFARELFELFVLGEGNYTEKDIKEAARAFTGYRLDKDGGFYFAPKQHDNSPKTVFGQTGAFTGDDIIDLAFRRPAAATFVPREMARFYLSDHPVDENQLAALGAWWAGQKHDLRALAHRFFGSRLFFAPDYRGNFIKNPLQYYFGLLQDLRLDVTPAPRLTVAPLRQMGLHIYNPPNVRGWVGGRSWINSATLSARRQFAQGLFTPIDEKKINADEKVDFDAAHAAGNDRFTVNNQALQRFVDMTPEQIADIFLQVFLPVKVSADYRESIIRHLTGDGNKQPSRILTRIRDTAITLLQSPEYQLC</sequence>
<feature type="compositionally biased region" description="Low complexity" evidence="1">
    <location>
        <begin position="1"/>
        <end position="22"/>
    </location>
</feature>